<evidence type="ECO:0000313" key="9">
    <source>
        <dbReference type="EMBL" id="SEL63076.1"/>
    </source>
</evidence>
<dbReference type="InterPro" id="IPR050864">
    <property type="entry name" value="Bacterial_PTS_Sugar_Transport"/>
</dbReference>
<reference evidence="8 11" key="2">
    <citation type="submission" date="2019-07" db="EMBL/GenBank/DDBJ databases">
        <title>Whole genome shotgun sequence of Alkalibacterium putridalgicola NBRC 103243.</title>
        <authorList>
            <person name="Hosoyama A."/>
            <person name="Uohara A."/>
            <person name="Ohji S."/>
            <person name="Ichikawa N."/>
        </authorList>
    </citation>
    <scope>NUCLEOTIDE SEQUENCE [LARGE SCALE GENOMIC DNA]</scope>
    <source>
        <strain evidence="8 11">NBRC 103243</strain>
    </source>
</reference>
<reference evidence="9 10" key="1">
    <citation type="submission" date="2016-10" db="EMBL/GenBank/DDBJ databases">
        <authorList>
            <person name="de Groot N.N."/>
        </authorList>
    </citation>
    <scope>NUCLEOTIDE SEQUENCE [LARGE SCALE GENOMIC DNA]</scope>
    <source>
        <strain evidence="9 10">DSM 19182</strain>
    </source>
</reference>
<dbReference type="OrthoDB" id="9782569at2"/>
<dbReference type="GO" id="GO:0005886">
    <property type="term" value="C:plasma membrane"/>
    <property type="evidence" value="ECO:0007669"/>
    <property type="project" value="TreeGrafter"/>
</dbReference>
<gene>
    <name evidence="8" type="ORF">APU01nite_09990</name>
    <name evidence="9" type="ORF">SAMN04488100_105101</name>
</gene>
<keyword evidence="2" id="KW-0597">Phosphoprotein</keyword>
<dbReference type="Proteomes" id="UP000198548">
    <property type="component" value="Unassembled WGS sequence"/>
</dbReference>
<keyword evidence="3" id="KW-0762">Sugar transport</keyword>
<dbReference type="GO" id="GO:0016301">
    <property type="term" value="F:kinase activity"/>
    <property type="evidence" value="ECO:0007669"/>
    <property type="project" value="UniProtKB-KW"/>
</dbReference>
<keyword evidence="1" id="KW-0813">Transport</keyword>
<dbReference type="AlphaFoldDB" id="A0A1H7RS92"/>
<dbReference type="RefSeq" id="WP_091487078.1">
    <property type="nucleotide sequence ID" value="NZ_BJUX01000008.1"/>
</dbReference>
<dbReference type="InterPro" id="IPR003353">
    <property type="entry name" value="PTS_IIB_fruc"/>
</dbReference>
<dbReference type="Gene3D" id="3.40.50.2300">
    <property type="match status" value="1"/>
</dbReference>
<keyword evidence="6" id="KW-0418">Kinase</keyword>
<proteinExistence type="predicted"/>
<accession>A0A1H7RS92</accession>
<dbReference type="Proteomes" id="UP000321425">
    <property type="component" value="Unassembled WGS sequence"/>
</dbReference>
<evidence type="ECO:0000256" key="6">
    <source>
        <dbReference type="ARBA" id="ARBA00022777"/>
    </source>
</evidence>
<dbReference type="CDD" id="cd05569">
    <property type="entry name" value="PTS_IIB_fructose"/>
    <property type="match status" value="1"/>
</dbReference>
<dbReference type="Pfam" id="PF02302">
    <property type="entry name" value="PTS_IIB"/>
    <property type="match status" value="1"/>
</dbReference>
<dbReference type="GO" id="GO:0022877">
    <property type="term" value="F:protein-N(PI)-phosphohistidine-fructose phosphotransferase system transporter activity"/>
    <property type="evidence" value="ECO:0007669"/>
    <property type="project" value="InterPro"/>
</dbReference>
<evidence type="ECO:0000256" key="4">
    <source>
        <dbReference type="ARBA" id="ARBA00022679"/>
    </source>
</evidence>
<dbReference type="InterPro" id="IPR036095">
    <property type="entry name" value="PTS_EIIB-like_sf"/>
</dbReference>
<dbReference type="GO" id="GO:0009401">
    <property type="term" value="P:phosphoenolpyruvate-dependent sugar phosphotransferase system"/>
    <property type="evidence" value="ECO:0007669"/>
    <property type="project" value="UniProtKB-KW"/>
</dbReference>
<dbReference type="GO" id="GO:0090563">
    <property type="term" value="F:protein-phosphocysteine-sugar phosphotransferase activity"/>
    <property type="evidence" value="ECO:0007669"/>
    <property type="project" value="TreeGrafter"/>
</dbReference>
<evidence type="ECO:0000256" key="3">
    <source>
        <dbReference type="ARBA" id="ARBA00022597"/>
    </source>
</evidence>
<dbReference type="PANTHER" id="PTHR30505:SF0">
    <property type="entry name" value="FRUCTOSE-LIKE PTS SYSTEM EIIBC COMPONENT-RELATED"/>
    <property type="match status" value="1"/>
</dbReference>
<organism evidence="9 10">
    <name type="scientific">Alkalibacterium putridalgicola</name>
    <dbReference type="NCBI Taxonomy" id="426703"/>
    <lineage>
        <taxon>Bacteria</taxon>
        <taxon>Bacillati</taxon>
        <taxon>Bacillota</taxon>
        <taxon>Bacilli</taxon>
        <taxon>Lactobacillales</taxon>
        <taxon>Carnobacteriaceae</taxon>
        <taxon>Alkalibacterium</taxon>
    </lineage>
</organism>
<dbReference type="EMBL" id="FOBL01000005">
    <property type="protein sequence ID" value="SEL63076.1"/>
    <property type="molecule type" value="Genomic_DNA"/>
</dbReference>
<dbReference type="NCBIfam" id="TIGR00829">
    <property type="entry name" value="FRU"/>
    <property type="match status" value="1"/>
</dbReference>
<evidence type="ECO:0000313" key="8">
    <source>
        <dbReference type="EMBL" id="GEK88960.1"/>
    </source>
</evidence>
<dbReference type="STRING" id="426703.SAMN04488100_105101"/>
<evidence type="ECO:0000256" key="2">
    <source>
        <dbReference type="ARBA" id="ARBA00022553"/>
    </source>
</evidence>
<dbReference type="InterPro" id="IPR003501">
    <property type="entry name" value="PTS_EIIB_2/3"/>
</dbReference>
<dbReference type="PROSITE" id="PS51099">
    <property type="entry name" value="PTS_EIIB_TYPE_2"/>
    <property type="match status" value="1"/>
</dbReference>
<dbReference type="InterPro" id="IPR013011">
    <property type="entry name" value="PTS_EIIB_2"/>
</dbReference>
<feature type="domain" description="PTS EIIB type-2" evidence="7">
    <location>
        <begin position="1"/>
        <end position="99"/>
    </location>
</feature>
<keyword evidence="4" id="KW-0808">Transferase</keyword>
<evidence type="ECO:0000259" key="7">
    <source>
        <dbReference type="PROSITE" id="PS51099"/>
    </source>
</evidence>
<evidence type="ECO:0000313" key="10">
    <source>
        <dbReference type="Proteomes" id="UP000198548"/>
    </source>
</evidence>
<evidence type="ECO:0000256" key="5">
    <source>
        <dbReference type="ARBA" id="ARBA00022683"/>
    </source>
</evidence>
<sequence length="104" mass="11284">MKIVAVTACATGVAHTFMAKRAIEDAAKERGHKVKVETQGATGIEDELTKKDLQEADILIIASDVKLARTERFEGIKKVNIPVAAAIKNAGSLIKKIEEKLKEE</sequence>
<evidence type="ECO:0000256" key="1">
    <source>
        <dbReference type="ARBA" id="ARBA00022448"/>
    </source>
</evidence>
<keyword evidence="11" id="KW-1185">Reference proteome</keyword>
<dbReference type="SUPFAM" id="SSF52794">
    <property type="entry name" value="PTS system IIB component-like"/>
    <property type="match status" value="1"/>
</dbReference>
<name>A0A1H7RS92_9LACT</name>
<dbReference type="EMBL" id="BJUX01000008">
    <property type="protein sequence ID" value="GEK88960.1"/>
    <property type="molecule type" value="Genomic_DNA"/>
</dbReference>
<keyword evidence="5" id="KW-0598">Phosphotransferase system</keyword>
<dbReference type="FunFam" id="3.40.50.2300:FF:000014">
    <property type="entry name" value="PTS system fructose-like transporter subunit IIB"/>
    <property type="match status" value="1"/>
</dbReference>
<protein>
    <submittedName>
        <fullName evidence="8">PTS fructose transporter subunit IIB</fullName>
    </submittedName>
    <submittedName>
        <fullName evidence="9">PTS system, fructose-specific IIB component</fullName>
    </submittedName>
</protein>
<dbReference type="PANTHER" id="PTHR30505">
    <property type="entry name" value="FRUCTOSE-LIKE PERMEASE"/>
    <property type="match status" value="1"/>
</dbReference>
<evidence type="ECO:0000313" key="11">
    <source>
        <dbReference type="Proteomes" id="UP000321425"/>
    </source>
</evidence>